<dbReference type="PANTHER" id="PTHR11941:SF169">
    <property type="entry name" value="(7AS)-7A-METHYL-1,5-DIOXO-2,3,5,6,7,7A-HEXAHYDRO-1H-INDENE-CARBOXYL-COA HYDROLASE"/>
    <property type="match status" value="1"/>
</dbReference>
<dbReference type="Pfam" id="PF00378">
    <property type="entry name" value="ECH_1"/>
    <property type="match status" value="1"/>
</dbReference>
<comment type="similarity">
    <text evidence="1 4">Belongs to the enoyl-CoA hydratase/isomerase family.</text>
</comment>
<evidence type="ECO:0000313" key="5">
    <source>
        <dbReference type="EMBL" id="WAH44071.1"/>
    </source>
</evidence>
<dbReference type="Gene3D" id="3.90.226.10">
    <property type="entry name" value="2-enoyl-CoA Hydratase, Chain A, domain 1"/>
    <property type="match status" value="1"/>
</dbReference>
<evidence type="ECO:0000313" key="6">
    <source>
        <dbReference type="Proteomes" id="UP001164761"/>
    </source>
</evidence>
<evidence type="ECO:0000256" key="1">
    <source>
        <dbReference type="ARBA" id="ARBA00005254"/>
    </source>
</evidence>
<dbReference type="PANTHER" id="PTHR11941">
    <property type="entry name" value="ENOYL-COA HYDRATASE-RELATED"/>
    <property type="match status" value="1"/>
</dbReference>
<dbReference type="InterPro" id="IPR029045">
    <property type="entry name" value="ClpP/crotonase-like_dom_sf"/>
</dbReference>
<gene>
    <name evidence="5" type="ORF">NZD89_12215</name>
</gene>
<dbReference type="Gene3D" id="1.10.12.10">
    <property type="entry name" value="Lyase 2-enoyl-coa Hydratase, Chain A, domain 2"/>
    <property type="match status" value="1"/>
</dbReference>
<sequence>MAYVTWQVNKTNPFIAEIVMQREDVMNAFNSQMARDFIRICAEIVEQGNIRVVALKSSSSRAFCTGADLKERNGMTEEQWHEQHRLFEQMFYAIADLPMPTIAIISGFCLAGGMELALNCDMWVVSENAIFGLPEVTRGIMPGGGGTRLLSKRVGVHHAKEIILTGKKFDAKRVAEMGLVNNIVPINRLEEAFLELATPITENAPLSVSYCKAAIDELIGLPDDMGREREISWYNKVVDTEDRHEGVRAFNEKRKPQFKGQ</sequence>
<dbReference type="CDD" id="cd06558">
    <property type="entry name" value="crotonase-like"/>
    <property type="match status" value="1"/>
</dbReference>
<evidence type="ECO:0000256" key="3">
    <source>
        <dbReference type="ARBA" id="ARBA00023239"/>
    </source>
</evidence>
<proteinExistence type="inferred from homology"/>
<protein>
    <submittedName>
        <fullName evidence="5">Enoyl-CoA hydratase-related protein</fullName>
    </submittedName>
</protein>
<keyword evidence="2" id="KW-0443">Lipid metabolism</keyword>
<dbReference type="PROSITE" id="PS00166">
    <property type="entry name" value="ENOYL_COA_HYDRATASE"/>
    <property type="match status" value="1"/>
</dbReference>
<evidence type="ECO:0000256" key="2">
    <source>
        <dbReference type="ARBA" id="ARBA00023098"/>
    </source>
</evidence>
<organism evidence="5 6">
    <name type="scientific">Alicyclobacillus fastidiosus</name>
    <dbReference type="NCBI Taxonomy" id="392011"/>
    <lineage>
        <taxon>Bacteria</taxon>
        <taxon>Bacillati</taxon>
        <taxon>Bacillota</taxon>
        <taxon>Bacilli</taxon>
        <taxon>Bacillales</taxon>
        <taxon>Alicyclobacillaceae</taxon>
        <taxon>Alicyclobacillus</taxon>
    </lineage>
</organism>
<dbReference type="InterPro" id="IPR001753">
    <property type="entry name" value="Enoyl-CoA_hydra/iso"/>
</dbReference>
<accession>A0ABY6ZMK4</accession>
<dbReference type="InterPro" id="IPR014748">
    <property type="entry name" value="Enoyl-CoA_hydra_C"/>
</dbReference>
<evidence type="ECO:0000256" key="4">
    <source>
        <dbReference type="RuleBase" id="RU003707"/>
    </source>
</evidence>
<dbReference type="SUPFAM" id="SSF52096">
    <property type="entry name" value="ClpP/crotonase"/>
    <property type="match status" value="1"/>
</dbReference>
<dbReference type="RefSeq" id="WP_268007971.1">
    <property type="nucleotide sequence ID" value="NZ_BSUT01000001.1"/>
</dbReference>
<name>A0ABY6ZMK4_9BACL</name>
<keyword evidence="6" id="KW-1185">Reference proteome</keyword>
<reference evidence="5" key="1">
    <citation type="submission" date="2022-08" db="EMBL/GenBank/DDBJ databases">
        <title>Alicyclobacillus fastidiosus DSM 17978, complete genome.</title>
        <authorList>
            <person name="Wang Q."/>
            <person name="Cai R."/>
            <person name="Wang Z."/>
        </authorList>
    </citation>
    <scope>NUCLEOTIDE SEQUENCE</scope>
    <source>
        <strain evidence="5">DSM 17978</strain>
    </source>
</reference>
<dbReference type="InterPro" id="IPR018376">
    <property type="entry name" value="Enoyl-CoA_hyd/isom_CS"/>
</dbReference>
<dbReference type="EMBL" id="CP104067">
    <property type="protein sequence ID" value="WAH44071.1"/>
    <property type="molecule type" value="Genomic_DNA"/>
</dbReference>
<dbReference type="Proteomes" id="UP001164761">
    <property type="component" value="Chromosome"/>
</dbReference>
<keyword evidence="3" id="KW-0456">Lyase</keyword>